<dbReference type="AlphaFoldDB" id="A0A1E4T7M9"/>
<evidence type="ECO:0000313" key="3">
    <source>
        <dbReference type="EMBL" id="ODV87745.1"/>
    </source>
</evidence>
<evidence type="ECO:0008006" key="5">
    <source>
        <dbReference type="Google" id="ProtNLM"/>
    </source>
</evidence>
<feature type="region of interest" description="Disordered" evidence="2">
    <location>
        <begin position="630"/>
        <end position="707"/>
    </location>
</feature>
<sequence>MSLFDLQKQELVKKLNQYQSNFRHLIVDDTIYPLVKQLLKDDVLNYVFTFYKIDDPERSTNRDKAIYLLDPTRSYTIDCLMSEFSRGKRYESSVICFMPGLTKIDADKLLSNKYLFNSCGGKFDKIEFLSCSPIYSRSYVTGCHYSIPAYFNSTKLGRDLTEHQINKAVESMLSLCILTNEYPVVRYYNSPVSKAIASQFQMKLDEYYRRNPDLTPAASKTVFFVADRTMDFMSPFSHFQYYSSQIFDLMDKYIERERGTYIYKYRYEVDTKQGRETKFLQFDQNDNLFIDMKDLTVPEYSKVIMDHYRELQAEDTKFSKLTYGSDIAHAALTQSDHLAKRQAVVGHYKLIKRIEQCFTNEEDVGDCMAFEGQIATNLSSDKEYFDPVTDALIQCFLNPKIDMSNRIRLLIIYAFYRGGIIEADLKKLCMLGLPDKIESITRLFKNFELLHLNLLKPSLDVKGYRREIFHDIKNTDNLTERYIPTLCNLVSRLASNKLPEVLHKETESELAEGEPIKDFPYVKGAPIDEEEKTYMQPVRNQPKWKSTKQSSNDITKQKLLIFFAGGLTHSELSMISSCESKANKNIFIGTDELYTTTDLIGDIALINDERKDAGFPLDLKSLKKPVPSFIAENSAPPAPKAPVVNKSSAQSTPQQKPLAQQKQSLNQNHTSHQTPSSSSSSNSQTTSNSKDGRKRDKMFKKFKGLGL</sequence>
<dbReference type="InterPro" id="IPR036045">
    <property type="entry name" value="Sec1-like_sf"/>
</dbReference>
<gene>
    <name evidence="3" type="ORF">CANARDRAFT_51531</name>
</gene>
<dbReference type="Gene3D" id="3.40.50.2060">
    <property type="match status" value="1"/>
</dbReference>
<dbReference type="EMBL" id="KV453847">
    <property type="protein sequence ID" value="ODV87745.1"/>
    <property type="molecule type" value="Genomic_DNA"/>
</dbReference>
<organism evidence="3 4">
    <name type="scientific">[Candida] arabinofermentans NRRL YB-2248</name>
    <dbReference type="NCBI Taxonomy" id="983967"/>
    <lineage>
        <taxon>Eukaryota</taxon>
        <taxon>Fungi</taxon>
        <taxon>Dikarya</taxon>
        <taxon>Ascomycota</taxon>
        <taxon>Saccharomycotina</taxon>
        <taxon>Pichiomycetes</taxon>
        <taxon>Pichiales</taxon>
        <taxon>Pichiaceae</taxon>
        <taxon>Ogataea</taxon>
        <taxon>Ogataea/Candida clade</taxon>
    </lineage>
</organism>
<dbReference type="PIRSF" id="PIRSF005715">
    <property type="entry name" value="VPS45_Sec1"/>
    <property type="match status" value="1"/>
</dbReference>
<keyword evidence="4" id="KW-1185">Reference proteome</keyword>
<protein>
    <recommendedName>
        <fullName evidence="5">Sec1-like protein</fullName>
    </recommendedName>
</protein>
<dbReference type="InterPro" id="IPR043127">
    <property type="entry name" value="Sec-1-like_dom3a"/>
</dbReference>
<dbReference type="Gene3D" id="3.90.830.10">
    <property type="entry name" value="Syntaxin Binding Protein 1, Chain A, domain 2"/>
    <property type="match status" value="1"/>
</dbReference>
<feature type="compositionally biased region" description="Basic residues" evidence="2">
    <location>
        <begin position="695"/>
        <end position="707"/>
    </location>
</feature>
<comment type="similarity">
    <text evidence="1">Belongs to the STXBP/unc-18/SEC1 family.</text>
</comment>
<proteinExistence type="inferred from homology"/>
<evidence type="ECO:0000313" key="4">
    <source>
        <dbReference type="Proteomes" id="UP000094801"/>
    </source>
</evidence>
<dbReference type="GO" id="GO:0016192">
    <property type="term" value="P:vesicle-mediated transport"/>
    <property type="evidence" value="ECO:0007669"/>
    <property type="project" value="InterPro"/>
</dbReference>
<dbReference type="SUPFAM" id="SSF56815">
    <property type="entry name" value="Sec1/munc18-like (SM) proteins"/>
    <property type="match status" value="1"/>
</dbReference>
<dbReference type="InterPro" id="IPR043154">
    <property type="entry name" value="Sec-1-like_dom1"/>
</dbReference>
<dbReference type="OrthoDB" id="2228at2759"/>
<dbReference type="PANTHER" id="PTHR11679">
    <property type="entry name" value="VESICLE PROTEIN SORTING-ASSOCIATED"/>
    <property type="match status" value="1"/>
</dbReference>
<feature type="compositionally biased region" description="Low complexity" evidence="2">
    <location>
        <begin position="667"/>
        <end position="689"/>
    </location>
</feature>
<dbReference type="Gene3D" id="1.25.40.60">
    <property type="match status" value="1"/>
</dbReference>
<dbReference type="InterPro" id="IPR027482">
    <property type="entry name" value="Sec1-like_dom2"/>
</dbReference>
<dbReference type="Pfam" id="PF00995">
    <property type="entry name" value="Sec1"/>
    <property type="match status" value="1"/>
</dbReference>
<accession>A0A1E4T7M9</accession>
<dbReference type="Proteomes" id="UP000094801">
    <property type="component" value="Unassembled WGS sequence"/>
</dbReference>
<name>A0A1E4T7M9_9ASCO</name>
<dbReference type="InterPro" id="IPR001619">
    <property type="entry name" value="Sec1-like"/>
</dbReference>
<feature type="compositionally biased region" description="Polar residues" evidence="2">
    <location>
        <begin position="648"/>
        <end position="666"/>
    </location>
</feature>
<evidence type="ECO:0000256" key="2">
    <source>
        <dbReference type="SAM" id="MobiDB-lite"/>
    </source>
</evidence>
<dbReference type="Gene3D" id="3.40.50.1910">
    <property type="match status" value="1"/>
</dbReference>
<reference evidence="4" key="1">
    <citation type="submission" date="2016-04" db="EMBL/GenBank/DDBJ databases">
        <title>Comparative genomics of biotechnologically important yeasts.</title>
        <authorList>
            <consortium name="DOE Joint Genome Institute"/>
            <person name="Riley R."/>
            <person name="Haridas S."/>
            <person name="Wolfe K.H."/>
            <person name="Lopes M.R."/>
            <person name="Hittinger C.T."/>
            <person name="Goker M."/>
            <person name="Salamov A."/>
            <person name="Wisecaver J."/>
            <person name="Long T.M."/>
            <person name="Aerts A.L."/>
            <person name="Barry K."/>
            <person name="Choi C."/>
            <person name="Clum A."/>
            <person name="Coughlan A.Y."/>
            <person name="Deshpande S."/>
            <person name="Douglass A.P."/>
            <person name="Hanson S.J."/>
            <person name="Klenk H.-P."/>
            <person name="Labutti K."/>
            <person name="Lapidus A."/>
            <person name="Lindquist E."/>
            <person name="Lipzen A."/>
            <person name="Meier-Kolthoff J.P."/>
            <person name="Ohm R.A."/>
            <person name="Otillar R.P."/>
            <person name="Pangilinan J."/>
            <person name="Peng Y."/>
            <person name="Rokas A."/>
            <person name="Rosa C.A."/>
            <person name="Scheuner C."/>
            <person name="Sibirny A.A."/>
            <person name="Slot J.C."/>
            <person name="Stielow J.B."/>
            <person name="Sun H."/>
            <person name="Kurtzman C.P."/>
            <person name="Blackwell M."/>
            <person name="Grigoriev I.V."/>
            <person name="Jeffries T.W."/>
        </authorList>
    </citation>
    <scope>NUCLEOTIDE SEQUENCE [LARGE SCALE GENOMIC DNA]</scope>
    <source>
        <strain evidence="4">NRRL YB-2248</strain>
    </source>
</reference>
<dbReference type="STRING" id="983967.A0A1E4T7M9"/>
<evidence type="ECO:0000256" key="1">
    <source>
        <dbReference type="ARBA" id="ARBA00009884"/>
    </source>
</evidence>